<dbReference type="GO" id="GO:0009060">
    <property type="term" value="P:aerobic respiration"/>
    <property type="evidence" value="ECO:0007669"/>
    <property type="project" value="TreeGrafter"/>
</dbReference>
<feature type="binding site" evidence="7">
    <location>
        <begin position="310"/>
        <end position="314"/>
    </location>
    <ligand>
        <name>FMN</name>
        <dbReference type="ChEBI" id="CHEBI:58210"/>
    </ligand>
</feature>
<evidence type="ECO:0000313" key="10">
    <source>
        <dbReference type="Proteomes" id="UP000680348"/>
    </source>
</evidence>
<evidence type="ECO:0000256" key="4">
    <source>
        <dbReference type="ARBA" id="ARBA00023002"/>
    </source>
</evidence>
<feature type="binding site" evidence="7">
    <location>
        <position position="277"/>
    </location>
    <ligand>
        <name>FMN</name>
        <dbReference type="ChEBI" id="CHEBI:58210"/>
    </ligand>
</feature>
<dbReference type="InterPro" id="IPR000262">
    <property type="entry name" value="FMN-dep_DH"/>
</dbReference>
<feature type="binding site" evidence="7">
    <location>
        <position position="111"/>
    </location>
    <ligand>
        <name>FMN</name>
        <dbReference type="ChEBI" id="CHEBI:58210"/>
    </ligand>
</feature>
<evidence type="ECO:0000256" key="6">
    <source>
        <dbReference type="PIRSR" id="PIRSR000138-1"/>
    </source>
</evidence>
<dbReference type="Proteomes" id="UP000680348">
    <property type="component" value="Unassembled WGS sequence"/>
</dbReference>
<dbReference type="GO" id="GO:0005886">
    <property type="term" value="C:plasma membrane"/>
    <property type="evidence" value="ECO:0007669"/>
    <property type="project" value="TreeGrafter"/>
</dbReference>
<feature type="binding site" evidence="7">
    <location>
        <begin position="333"/>
        <end position="334"/>
    </location>
    <ligand>
        <name>FMN</name>
        <dbReference type="ChEBI" id="CHEBI:58210"/>
    </ligand>
</feature>
<comment type="cofactor">
    <cofactor evidence="1">
        <name>FMN</name>
        <dbReference type="ChEBI" id="CHEBI:58210"/>
    </cofactor>
</comment>
<feature type="binding site" evidence="7">
    <location>
        <position position="282"/>
    </location>
    <ligand>
        <name>glyoxylate</name>
        <dbReference type="ChEBI" id="CHEBI:36655"/>
    </ligand>
</feature>
<dbReference type="GO" id="GO:0004459">
    <property type="term" value="F:L-lactate dehydrogenase (NAD+) activity"/>
    <property type="evidence" value="ECO:0007669"/>
    <property type="project" value="TreeGrafter"/>
</dbReference>
<dbReference type="PIRSF" id="PIRSF000138">
    <property type="entry name" value="Al-hdrx_acd_dh"/>
    <property type="match status" value="1"/>
</dbReference>
<dbReference type="RefSeq" id="WP_188253396.1">
    <property type="nucleotide sequence ID" value="NZ_JABVCF010000002.1"/>
</dbReference>
<evidence type="ECO:0000313" key="9">
    <source>
        <dbReference type="EMBL" id="MBS3647829.1"/>
    </source>
</evidence>
<feature type="binding site" evidence="7">
    <location>
        <position position="279"/>
    </location>
    <ligand>
        <name>glyoxylate</name>
        <dbReference type="ChEBI" id="CHEBI:36655"/>
    </ligand>
</feature>
<dbReference type="SUPFAM" id="SSF51395">
    <property type="entry name" value="FMN-linked oxidoreductases"/>
    <property type="match status" value="1"/>
</dbReference>
<gene>
    <name evidence="9" type="ORF">KEU06_04190</name>
</gene>
<name>A0A942DV73_9HYPH</name>
<evidence type="ECO:0000259" key="8">
    <source>
        <dbReference type="PROSITE" id="PS51349"/>
    </source>
</evidence>
<dbReference type="InterPro" id="IPR037396">
    <property type="entry name" value="FMN_HAD"/>
</dbReference>
<comment type="caution">
    <text evidence="9">The sequence shown here is derived from an EMBL/GenBank/DDBJ whole genome shotgun (WGS) entry which is preliminary data.</text>
</comment>
<dbReference type="FunFam" id="3.20.20.70:FF:000029">
    <property type="entry name" value="L-lactate dehydrogenase"/>
    <property type="match status" value="1"/>
</dbReference>
<evidence type="ECO:0000256" key="2">
    <source>
        <dbReference type="ARBA" id="ARBA00022630"/>
    </source>
</evidence>
<reference evidence="9" key="1">
    <citation type="submission" date="2021-04" db="EMBL/GenBank/DDBJ databases">
        <title>Pseudaminobacter soli sp. nov., isolated from paddy soil contaminated by heavy metals.</title>
        <authorList>
            <person name="Zhang K."/>
        </authorList>
    </citation>
    <scope>NUCLEOTIDE SEQUENCE</scope>
    <source>
        <strain evidence="9">19-2017</strain>
    </source>
</reference>
<feature type="binding site" evidence="7">
    <location>
        <position position="255"/>
    </location>
    <ligand>
        <name>FMN</name>
        <dbReference type="ChEBI" id="CHEBI:58210"/>
    </ligand>
</feature>
<dbReference type="CDD" id="cd02809">
    <property type="entry name" value="alpha_hydroxyacid_oxid_FMN"/>
    <property type="match status" value="1"/>
</dbReference>
<sequence length="391" mass="42904">MRKPPDSIASIEDLRRRAHRRVPKPFMEYVENGSFAELTLHANRAELDAIRLRERVMFDVSNRKLGTTMLGEPVKMPVAIAPTGMCGAVWSNGEILSCRAAQAFGIPFSLSSNALLSLEDVAGAVDKPFWFQLYITRDRGFSEEMINRARAAGCSALILTMDLHVEGTRYRDVHNGLGIPPRLTPSNVWSIISHPAWAIAMLHSKRWSFGNYAGRVDPSHIREMAELVKDQLDPSYDQKTVEWVRKLWPRKLILKGILDPEDARLAINAGADAVLVSNHGGRQLDGAGATASILPDIVEAVGDRTEVFADSGVRSGLDVLKFLGLGARACFIGRAYLYGLGAFGEAGVTKALQLLYDELDTAMALTGITDASSVPRSVILDAGRRKRQHQS</sequence>
<dbReference type="PROSITE" id="PS00557">
    <property type="entry name" value="FMN_HYDROXY_ACID_DH_1"/>
    <property type="match status" value="1"/>
</dbReference>
<organism evidence="9 10">
    <name type="scientific">Pseudaminobacter soli</name>
    <name type="common">ex Zhang et al. 2022</name>
    <dbReference type="NCBI Taxonomy" id="2831468"/>
    <lineage>
        <taxon>Bacteria</taxon>
        <taxon>Pseudomonadati</taxon>
        <taxon>Pseudomonadota</taxon>
        <taxon>Alphaproteobacteria</taxon>
        <taxon>Hyphomicrobiales</taxon>
        <taxon>Phyllobacteriaceae</taxon>
        <taxon>Pseudaminobacter</taxon>
    </lineage>
</organism>
<accession>A0A942DV73</accession>
<comment type="similarity">
    <text evidence="5">Belongs to the FMN-dependent alpha-hydroxy acid dehydrogenase family.</text>
</comment>
<feature type="binding site" evidence="7">
    <location>
        <position position="132"/>
    </location>
    <ligand>
        <name>glyoxylate</name>
        <dbReference type="ChEBI" id="CHEBI:36655"/>
    </ligand>
</feature>
<dbReference type="PANTHER" id="PTHR10578:SF107">
    <property type="entry name" value="2-HYDROXYACID OXIDASE 1"/>
    <property type="match status" value="1"/>
</dbReference>
<keyword evidence="2 7" id="KW-0285">Flavoprotein</keyword>
<protein>
    <submittedName>
        <fullName evidence="9">Alpha-hydroxy-acid oxidizing protein</fullName>
    </submittedName>
</protein>
<feature type="binding site" evidence="7">
    <location>
        <position position="169"/>
    </location>
    <ligand>
        <name>glyoxylate</name>
        <dbReference type="ChEBI" id="CHEBI:36655"/>
    </ligand>
</feature>
<feature type="binding site" evidence="7">
    <location>
        <position position="134"/>
    </location>
    <ligand>
        <name>glyoxylate</name>
        <dbReference type="ChEBI" id="CHEBI:36655"/>
    </ligand>
</feature>
<feature type="binding site" evidence="7">
    <location>
        <begin position="82"/>
        <end position="84"/>
    </location>
    <ligand>
        <name>FMN</name>
        <dbReference type="ChEBI" id="CHEBI:58210"/>
    </ligand>
</feature>
<dbReference type="InterPro" id="IPR013785">
    <property type="entry name" value="Aldolase_TIM"/>
</dbReference>
<dbReference type="PANTHER" id="PTHR10578">
    <property type="entry name" value="S -2-HYDROXY-ACID OXIDASE-RELATED"/>
    <property type="match status" value="1"/>
</dbReference>
<dbReference type="NCBIfam" id="NF008398">
    <property type="entry name" value="PRK11197.1"/>
    <property type="match status" value="1"/>
</dbReference>
<feature type="binding site" evidence="7">
    <location>
        <position position="160"/>
    </location>
    <ligand>
        <name>FMN</name>
        <dbReference type="ChEBI" id="CHEBI:58210"/>
    </ligand>
</feature>
<dbReference type="PROSITE" id="PS51349">
    <property type="entry name" value="FMN_HYDROXY_ACID_DH_2"/>
    <property type="match status" value="1"/>
</dbReference>
<proteinExistence type="inferred from homology"/>
<dbReference type="Gene3D" id="3.20.20.70">
    <property type="entry name" value="Aldolase class I"/>
    <property type="match status" value="1"/>
</dbReference>
<dbReference type="GO" id="GO:0010181">
    <property type="term" value="F:FMN binding"/>
    <property type="evidence" value="ECO:0007669"/>
    <property type="project" value="InterPro"/>
</dbReference>
<evidence type="ECO:0000256" key="3">
    <source>
        <dbReference type="ARBA" id="ARBA00022643"/>
    </source>
</evidence>
<feature type="binding site" evidence="7">
    <location>
        <position position="29"/>
    </location>
    <ligand>
        <name>glyoxylate</name>
        <dbReference type="ChEBI" id="CHEBI:36655"/>
    </ligand>
</feature>
<dbReference type="InterPro" id="IPR008259">
    <property type="entry name" value="FMN_hydac_DH_AS"/>
</dbReference>
<dbReference type="AlphaFoldDB" id="A0A942DV73"/>
<feature type="active site" description="Proton acceptor" evidence="6">
    <location>
        <position position="279"/>
    </location>
</feature>
<evidence type="ECO:0000256" key="7">
    <source>
        <dbReference type="PIRSR" id="PIRSR000138-2"/>
    </source>
</evidence>
<keyword evidence="3 7" id="KW-0288">FMN</keyword>
<evidence type="ECO:0000256" key="5">
    <source>
        <dbReference type="ARBA" id="ARBA00024042"/>
    </source>
</evidence>
<dbReference type="Pfam" id="PF01070">
    <property type="entry name" value="FMN_dh"/>
    <property type="match status" value="1"/>
</dbReference>
<dbReference type="EMBL" id="JAGWCR010000002">
    <property type="protein sequence ID" value="MBS3647829.1"/>
    <property type="molecule type" value="Genomic_DNA"/>
</dbReference>
<feature type="domain" description="FMN hydroxy acid dehydrogenase" evidence="8">
    <location>
        <begin position="3"/>
        <end position="384"/>
    </location>
</feature>
<dbReference type="InterPro" id="IPR012133">
    <property type="entry name" value="Alpha-hydoxy_acid_DH_FMN"/>
</dbReference>
<keyword evidence="10" id="KW-1185">Reference proteome</keyword>
<evidence type="ECO:0000256" key="1">
    <source>
        <dbReference type="ARBA" id="ARBA00001917"/>
    </source>
</evidence>
<keyword evidence="4" id="KW-0560">Oxidoreductase</keyword>